<dbReference type="GO" id="GO:0005634">
    <property type="term" value="C:nucleus"/>
    <property type="evidence" value="ECO:0007669"/>
    <property type="project" value="TreeGrafter"/>
</dbReference>
<evidence type="ECO:0000313" key="5">
    <source>
        <dbReference type="Proteomes" id="UP000054549"/>
    </source>
</evidence>
<dbReference type="Proteomes" id="UP000054549">
    <property type="component" value="Unassembled WGS sequence"/>
</dbReference>
<evidence type="ECO:0008006" key="6">
    <source>
        <dbReference type="Google" id="ProtNLM"/>
    </source>
</evidence>
<keyword evidence="5" id="KW-1185">Reference proteome</keyword>
<accession>A0A0C2XN73</accession>
<evidence type="ECO:0000256" key="1">
    <source>
        <dbReference type="ARBA" id="ARBA00023186"/>
    </source>
</evidence>
<evidence type="ECO:0000313" key="4">
    <source>
        <dbReference type="EMBL" id="KIL70598.1"/>
    </source>
</evidence>
<dbReference type="GO" id="GO:0005737">
    <property type="term" value="C:cytoplasm"/>
    <property type="evidence" value="ECO:0007669"/>
    <property type="project" value="TreeGrafter"/>
</dbReference>
<dbReference type="STRING" id="946122.A0A0C2XN73"/>
<gene>
    <name evidence="4" type="ORF">M378DRAFT_94973</name>
</gene>
<keyword evidence="1" id="KW-0143">Chaperone</keyword>
<proteinExistence type="inferred from homology"/>
<dbReference type="FunCoup" id="A0A0C2XN73">
    <property type="interactions" value="358"/>
</dbReference>
<dbReference type="PANTHER" id="PTHR12828">
    <property type="entry name" value="PROTEASOME MATURATION PROTEIN UMP1"/>
    <property type="match status" value="1"/>
</dbReference>
<dbReference type="AlphaFoldDB" id="A0A0C2XN73"/>
<dbReference type="EMBL" id="KN818223">
    <property type="protein sequence ID" value="KIL70598.1"/>
    <property type="molecule type" value="Genomic_DNA"/>
</dbReference>
<evidence type="ECO:0000256" key="2">
    <source>
        <dbReference type="ARBA" id="ARBA00043974"/>
    </source>
</evidence>
<reference evidence="4 5" key="1">
    <citation type="submission" date="2014-04" db="EMBL/GenBank/DDBJ databases">
        <title>Evolutionary Origins and Diversification of the Mycorrhizal Mutualists.</title>
        <authorList>
            <consortium name="DOE Joint Genome Institute"/>
            <consortium name="Mycorrhizal Genomics Consortium"/>
            <person name="Kohler A."/>
            <person name="Kuo A."/>
            <person name="Nagy L.G."/>
            <person name="Floudas D."/>
            <person name="Copeland A."/>
            <person name="Barry K.W."/>
            <person name="Cichocki N."/>
            <person name="Veneault-Fourrey C."/>
            <person name="LaButti K."/>
            <person name="Lindquist E.A."/>
            <person name="Lipzen A."/>
            <person name="Lundell T."/>
            <person name="Morin E."/>
            <person name="Murat C."/>
            <person name="Riley R."/>
            <person name="Ohm R."/>
            <person name="Sun H."/>
            <person name="Tunlid A."/>
            <person name="Henrissat B."/>
            <person name="Grigoriev I.V."/>
            <person name="Hibbett D.S."/>
            <person name="Martin F."/>
        </authorList>
    </citation>
    <scope>NUCLEOTIDE SEQUENCE [LARGE SCALE GENOMIC DNA]</scope>
    <source>
        <strain evidence="4 5">Koide BX008</strain>
    </source>
</reference>
<dbReference type="GO" id="GO:0043248">
    <property type="term" value="P:proteasome assembly"/>
    <property type="evidence" value="ECO:0007669"/>
    <property type="project" value="InterPro"/>
</dbReference>
<dbReference type="PANTHER" id="PTHR12828:SF3">
    <property type="entry name" value="PROTEASOME MATURATION PROTEIN"/>
    <property type="match status" value="1"/>
</dbReference>
<dbReference type="OrthoDB" id="15001at2759"/>
<dbReference type="HOGENOM" id="CLU_100687_1_0_1"/>
<sequence>MQSSYRIVPAHEQKSASTRDTANDLGLHDTLHYGPVSLASNVKTQCAVRDRLENWDLAQDSLRLSMKRDIHGMHAPLRLLMERKLVSADHHMPALPRSNLQLDILMGRDDVLEPADVFGGMETALPLDIHKDMEKKVRL</sequence>
<dbReference type="InParanoid" id="A0A0C2XN73"/>
<dbReference type="InterPro" id="IPR008012">
    <property type="entry name" value="Ump1"/>
</dbReference>
<dbReference type="Pfam" id="PF05348">
    <property type="entry name" value="UMP1"/>
    <property type="match status" value="1"/>
</dbReference>
<comment type="similarity">
    <text evidence="2">Belongs to the POMP/UMP1 family.</text>
</comment>
<protein>
    <recommendedName>
        <fullName evidence="6">Proteasome maturation factor UMP1</fullName>
    </recommendedName>
</protein>
<feature type="region of interest" description="Disordered" evidence="3">
    <location>
        <begin position="1"/>
        <end position="23"/>
    </location>
</feature>
<name>A0A0C2XN73_AMAMK</name>
<organism evidence="4 5">
    <name type="scientific">Amanita muscaria (strain Koide BX008)</name>
    <dbReference type="NCBI Taxonomy" id="946122"/>
    <lineage>
        <taxon>Eukaryota</taxon>
        <taxon>Fungi</taxon>
        <taxon>Dikarya</taxon>
        <taxon>Basidiomycota</taxon>
        <taxon>Agaricomycotina</taxon>
        <taxon>Agaricomycetes</taxon>
        <taxon>Agaricomycetidae</taxon>
        <taxon>Agaricales</taxon>
        <taxon>Pluteineae</taxon>
        <taxon>Amanitaceae</taxon>
        <taxon>Amanita</taxon>
    </lineage>
</organism>
<evidence type="ECO:0000256" key="3">
    <source>
        <dbReference type="SAM" id="MobiDB-lite"/>
    </source>
</evidence>